<name>A0A3G5ABD5_9VIRU</name>
<reference evidence="1" key="1">
    <citation type="submission" date="2018-10" db="EMBL/GenBank/DDBJ databases">
        <title>Hidden diversity of soil giant viruses.</title>
        <authorList>
            <person name="Schulz F."/>
            <person name="Alteio L."/>
            <person name="Goudeau D."/>
            <person name="Ryan E.M."/>
            <person name="Malmstrom R.R."/>
            <person name="Blanchard J."/>
            <person name="Woyke T."/>
        </authorList>
    </citation>
    <scope>NUCLEOTIDE SEQUENCE</scope>
    <source>
        <strain evidence="1">HYV1</strain>
    </source>
</reference>
<evidence type="ECO:0000313" key="1">
    <source>
        <dbReference type="EMBL" id="AYV84545.1"/>
    </source>
</evidence>
<accession>A0A3G5ABD5</accession>
<sequence>MGDLNLYEIELSDDHYFICAAKTEVDCLANLVSEIDSEWLVTHKPLRITERNSIKDHFEVDKRTIY</sequence>
<gene>
    <name evidence="1" type="ORF">Hyperionvirus28_33</name>
</gene>
<organism evidence="1">
    <name type="scientific">Hyperionvirus sp</name>
    <dbReference type="NCBI Taxonomy" id="2487770"/>
    <lineage>
        <taxon>Viruses</taxon>
        <taxon>Varidnaviria</taxon>
        <taxon>Bamfordvirae</taxon>
        <taxon>Nucleocytoviricota</taxon>
        <taxon>Megaviricetes</taxon>
        <taxon>Imitervirales</taxon>
        <taxon>Mimiviridae</taxon>
        <taxon>Klosneuvirinae</taxon>
    </lineage>
</organism>
<proteinExistence type="predicted"/>
<dbReference type="EMBL" id="MK072410">
    <property type="protein sequence ID" value="AYV84545.1"/>
    <property type="molecule type" value="Genomic_DNA"/>
</dbReference>
<protein>
    <submittedName>
        <fullName evidence="1">Uncharacterized protein</fullName>
    </submittedName>
</protein>